<keyword evidence="1" id="KW-0732">Signal</keyword>
<name>A0A699Z5M2_HAELA</name>
<dbReference type="EMBL" id="BLLF01000749">
    <property type="protein sequence ID" value="GFH14638.1"/>
    <property type="molecule type" value="Genomic_DNA"/>
</dbReference>
<protein>
    <submittedName>
        <fullName evidence="2">Uncharacterized protein</fullName>
    </submittedName>
</protein>
<comment type="caution">
    <text evidence="2">The sequence shown here is derived from an EMBL/GenBank/DDBJ whole genome shotgun (WGS) entry which is preliminary data.</text>
</comment>
<dbReference type="Proteomes" id="UP000485058">
    <property type="component" value="Unassembled WGS sequence"/>
</dbReference>
<evidence type="ECO:0000313" key="2">
    <source>
        <dbReference type="EMBL" id="GFH14638.1"/>
    </source>
</evidence>
<accession>A0A699Z5M2</accession>
<organism evidence="2 3">
    <name type="scientific">Haematococcus lacustris</name>
    <name type="common">Green alga</name>
    <name type="synonym">Haematococcus pluvialis</name>
    <dbReference type="NCBI Taxonomy" id="44745"/>
    <lineage>
        <taxon>Eukaryota</taxon>
        <taxon>Viridiplantae</taxon>
        <taxon>Chlorophyta</taxon>
        <taxon>core chlorophytes</taxon>
        <taxon>Chlorophyceae</taxon>
        <taxon>CS clade</taxon>
        <taxon>Chlamydomonadales</taxon>
        <taxon>Haematococcaceae</taxon>
        <taxon>Haematococcus</taxon>
    </lineage>
</organism>
<reference evidence="2 3" key="1">
    <citation type="submission" date="2020-02" db="EMBL/GenBank/DDBJ databases">
        <title>Draft genome sequence of Haematococcus lacustris strain NIES-144.</title>
        <authorList>
            <person name="Morimoto D."/>
            <person name="Nakagawa S."/>
            <person name="Yoshida T."/>
            <person name="Sawayama S."/>
        </authorList>
    </citation>
    <scope>NUCLEOTIDE SEQUENCE [LARGE SCALE GENOMIC DNA]</scope>
    <source>
        <strain evidence="2 3">NIES-144</strain>
    </source>
</reference>
<evidence type="ECO:0000313" key="3">
    <source>
        <dbReference type="Proteomes" id="UP000485058"/>
    </source>
</evidence>
<keyword evidence="3" id="KW-1185">Reference proteome</keyword>
<gene>
    <name evidence="2" type="ORF">HaLaN_10735</name>
</gene>
<proteinExistence type="predicted"/>
<evidence type="ECO:0000256" key="1">
    <source>
        <dbReference type="SAM" id="SignalP"/>
    </source>
</evidence>
<feature type="signal peptide" evidence="1">
    <location>
        <begin position="1"/>
        <end position="32"/>
    </location>
</feature>
<sequence length="89" mass="10075">MGLYRNMPTAEQFLYYLLALVVTWERYATVFGCNTEPTECKPAGQLNAWRVPQCDEIAHYRVVGSSQPPATARVTEKQLQAMVRNEPAP</sequence>
<feature type="chain" id="PRO_5025467647" evidence="1">
    <location>
        <begin position="33"/>
        <end position="89"/>
    </location>
</feature>
<dbReference type="AlphaFoldDB" id="A0A699Z5M2"/>